<dbReference type="Pfam" id="PF12698">
    <property type="entry name" value="ABC2_membrane_3"/>
    <property type="match status" value="2"/>
</dbReference>
<proteinExistence type="predicted"/>
<evidence type="ECO:0000313" key="8">
    <source>
        <dbReference type="Proteomes" id="UP000092714"/>
    </source>
</evidence>
<dbReference type="PANTHER" id="PTHR43077:SF10">
    <property type="entry name" value="TRANSPORT PERMEASE PROTEIN"/>
    <property type="match status" value="1"/>
</dbReference>
<feature type="transmembrane region" description="Helical" evidence="5">
    <location>
        <begin position="518"/>
        <end position="537"/>
    </location>
</feature>
<accession>A0A174WS30</accession>
<feature type="transmembrane region" description="Helical" evidence="5">
    <location>
        <begin position="558"/>
        <end position="584"/>
    </location>
</feature>
<evidence type="ECO:0000256" key="5">
    <source>
        <dbReference type="SAM" id="Phobius"/>
    </source>
</evidence>
<dbReference type="EMBL" id="MAPZ01000019">
    <property type="protein sequence ID" value="OBY10575.1"/>
    <property type="molecule type" value="Genomic_DNA"/>
</dbReference>
<feature type="domain" description="ABC-2 type transporter transmembrane" evidence="6">
    <location>
        <begin position="483"/>
        <end position="692"/>
    </location>
</feature>
<dbReference type="Gene3D" id="3.40.1710.10">
    <property type="entry name" value="abc type-2 transporter like domain"/>
    <property type="match status" value="1"/>
</dbReference>
<dbReference type="InterPro" id="IPR013525">
    <property type="entry name" value="ABC2_TM"/>
</dbReference>
<keyword evidence="4 5" id="KW-0472">Membrane</keyword>
<protein>
    <recommendedName>
        <fullName evidence="6">ABC-2 type transporter transmembrane domain-containing protein</fullName>
    </recommendedName>
</protein>
<dbReference type="AlphaFoldDB" id="A0A174WS30"/>
<keyword evidence="2 5" id="KW-0812">Transmembrane</keyword>
<dbReference type="InterPro" id="IPR051328">
    <property type="entry name" value="T7SS_ABC-Transporter"/>
</dbReference>
<feature type="domain" description="ABC-2 type transporter transmembrane" evidence="6">
    <location>
        <begin position="25"/>
        <end position="150"/>
    </location>
</feature>
<feature type="transmembrane region" description="Helical" evidence="5">
    <location>
        <begin position="618"/>
        <end position="637"/>
    </location>
</feature>
<dbReference type="RefSeq" id="WP_027098244.1">
    <property type="nucleotide sequence ID" value="NZ_CABJAZ010000001.1"/>
</dbReference>
<feature type="transmembrane region" description="Helical" evidence="5">
    <location>
        <begin position="590"/>
        <end position="611"/>
    </location>
</feature>
<evidence type="ECO:0000256" key="3">
    <source>
        <dbReference type="ARBA" id="ARBA00022989"/>
    </source>
</evidence>
<feature type="transmembrane region" description="Helical" evidence="5">
    <location>
        <begin position="677"/>
        <end position="697"/>
    </location>
</feature>
<dbReference type="NCBIfam" id="TIGR03062">
    <property type="entry name" value="pip_yhgE_Cterm"/>
    <property type="match status" value="1"/>
</dbReference>
<dbReference type="eggNOG" id="COG1511">
    <property type="taxonomic scope" value="Bacteria"/>
</dbReference>
<name>A0A174WS30_9CLOT</name>
<evidence type="ECO:0000313" key="7">
    <source>
        <dbReference type="EMBL" id="OBY10575.1"/>
    </source>
</evidence>
<evidence type="ECO:0000256" key="1">
    <source>
        <dbReference type="ARBA" id="ARBA00004141"/>
    </source>
</evidence>
<evidence type="ECO:0000259" key="6">
    <source>
        <dbReference type="Pfam" id="PF12698"/>
    </source>
</evidence>
<evidence type="ECO:0000256" key="2">
    <source>
        <dbReference type="ARBA" id="ARBA00022692"/>
    </source>
</evidence>
<dbReference type="GeneID" id="42776070"/>
<reference evidence="7 8" key="1">
    <citation type="submission" date="2016-06" db="EMBL/GenBank/DDBJ databases">
        <authorList>
            <person name="Kjaerup R.B."/>
            <person name="Dalgaard T.S."/>
            <person name="Juul-Madsen H.R."/>
        </authorList>
    </citation>
    <scope>NUCLEOTIDE SEQUENCE [LARGE SCALE GENOMIC DNA]</scope>
    <source>
        <strain evidence="7 8">373-A1</strain>
    </source>
</reference>
<dbReference type="GO" id="GO:0140359">
    <property type="term" value="F:ABC-type transporter activity"/>
    <property type="evidence" value="ECO:0007669"/>
    <property type="project" value="InterPro"/>
</dbReference>
<keyword evidence="8" id="KW-1185">Reference proteome</keyword>
<comment type="subcellular location">
    <subcellularLocation>
        <location evidence="1">Membrane</location>
        <topology evidence="1">Multi-pass membrane protein</topology>
    </subcellularLocation>
</comment>
<dbReference type="InterPro" id="IPR017501">
    <property type="entry name" value="Phage_infect_YhgE_C"/>
</dbReference>
<dbReference type="NCBIfam" id="TIGR03061">
    <property type="entry name" value="pip_yhgE_Nterm"/>
    <property type="match status" value="1"/>
</dbReference>
<sequence>MKNALRIFKRDLKKVLTNWVALVVVIALIILPALYAWFNVKAMWDPYGNTRGIKIAVVNEDIGASLDGKEINVGEEIVKKLEENENIGWQFVDREDAQEGVRTGKYYASMIVPEDFSNKLLSITENRIIEPTLEYTVNEKSNSVAPKITDKGVGTVKDQVSEQVVETVDGIIFSVLNKIGVEVTNSKPEIRKLIDVIYKLDEEMPQIEELINKAYDGTITVDEMVNKINGLMPTIEDTINTSQDVLGTSKEYLDKAKASLTQLSPVIKQDLIVGENVVGGINSLLQSIDENTSPEKVKEVLTAIKGKVEGLNNSVESLIKLLKSINNLIHNKDLDNAIGNLTKIKDEVDKVLDLINTGIESGNNEAFKDKFKDLQERVERIDSILTSILDNYDGKIVPALNTGIAQLTKIADNTSMLMNEAEKSIPDLKDILALIGEGSKLGNEKLGVLKEKMPTYKEKLHGYVEKIKDLDDEEKIDKILDLITGDANAQSKFLSSPIQVNETKVFPIPNYGSGMSPFFSALSMWIGAVLLLSLFTTHAKDFEDGTQLKPYEEYLGKYLFFLTMGVLQSVVITLGDIFILKAYVVHPILFVVYGAFISIVFVTIVYTLVSLFRNVGKALAVILLVLQIAASGGTYPIEVMPEFFQSIHPLLPFKYAIGGLREAVGGIVPELLSRDTIVLAGFFLVFLVIGVLGKKYLNKALDKFSRKLEESEIVGH</sequence>
<dbReference type="PANTHER" id="PTHR43077">
    <property type="entry name" value="TRANSPORT PERMEASE YVFS-RELATED"/>
    <property type="match status" value="1"/>
</dbReference>
<dbReference type="OrthoDB" id="9811483at2"/>
<evidence type="ECO:0000256" key="4">
    <source>
        <dbReference type="ARBA" id="ARBA00023136"/>
    </source>
</evidence>
<dbReference type="Proteomes" id="UP000092714">
    <property type="component" value="Unassembled WGS sequence"/>
</dbReference>
<organism evidence="7 8">
    <name type="scientific">Clostridium paraputrificum</name>
    <dbReference type="NCBI Taxonomy" id="29363"/>
    <lineage>
        <taxon>Bacteria</taxon>
        <taxon>Bacillati</taxon>
        <taxon>Bacillota</taxon>
        <taxon>Clostridia</taxon>
        <taxon>Eubacteriales</taxon>
        <taxon>Clostridiaceae</taxon>
        <taxon>Clostridium</taxon>
    </lineage>
</organism>
<keyword evidence="3 5" id="KW-1133">Transmembrane helix</keyword>
<dbReference type="GO" id="GO:0016020">
    <property type="term" value="C:membrane"/>
    <property type="evidence" value="ECO:0007669"/>
    <property type="project" value="UniProtKB-SubCell"/>
</dbReference>
<dbReference type="InterPro" id="IPR017500">
    <property type="entry name" value="Phage_infect_YhgE_N"/>
</dbReference>
<feature type="transmembrane region" description="Helical" evidence="5">
    <location>
        <begin position="16"/>
        <end position="38"/>
    </location>
</feature>
<comment type="caution">
    <text evidence="7">The sequence shown here is derived from an EMBL/GenBank/DDBJ whole genome shotgun (WGS) entry which is preliminary data.</text>
</comment>
<gene>
    <name evidence="7" type="ORF">CP373A1_08680</name>
</gene>